<feature type="non-terminal residue" evidence="2">
    <location>
        <position position="174"/>
    </location>
</feature>
<feature type="transmembrane region" description="Helical" evidence="1">
    <location>
        <begin position="102"/>
        <end position="126"/>
    </location>
</feature>
<proteinExistence type="predicted"/>
<reference evidence="2" key="1">
    <citation type="journal article" date="2014" name="Front. Microbiol.">
        <title>High frequency of phylogenetically diverse reductive dehalogenase-homologous genes in deep subseafloor sedimentary metagenomes.</title>
        <authorList>
            <person name="Kawai M."/>
            <person name="Futagami T."/>
            <person name="Toyoda A."/>
            <person name="Takaki Y."/>
            <person name="Nishi S."/>
            <person name="Hori S."/>
            <person name="Arai W."/>
            <person name="Tsubouchi T."/>
            <person name="Morono Y."/>
            <person name="Uchiyama I."/>
            <person name="Ito T."/>
            <person name="Fujiyama A."/>
            <person name="Inagaki F."/>
            <person name="Takami H."/>
        </authorList>
    </citation>
    <scope>NUCLEOTIDE SEQUENCE</scope>
    <source>
        <strain evidence="2">Expedition CK06-06</strain>
    </source>
</reference>
<evidence type="ECO:0000256" key="1">
    <source>
        <dbReference type="SAM" id="Phobius"/>
    </source>
</evidence>
<sequence length="174" mass="19860">MHRLWLRIRLPSAIVVLLVITLAMARLFSGPEDTWIKNDRGEWVKHGYPSGPPPPEDYREPVYHLVIPLVFLVTFAMPLFFFGKHKPLNRLNFDTAARDIRFFGYLSTALFLFGILAVAGLTIEILLADNGNLQSQEFFVIFSVEGFAGLCILLGVVFFVLKRNCNDHYQLMKS</sequence>
<evidence type="ECO:0000313" key="2">
    <source>
        <dbReference type="EMBL" id="GAG50933.1"/>
    </source>
</evidence>
<dbReference type="EMBL" id="BARS01052035">
    <property type="protein sequence ID" value="GAG50933.1"/>
    <property type="molecule type" value="Genomic_DNA"/>
</dbReference>
<accession>X0YRB6</accession>
<keyword evidence="1" id="KW-1133">Transmembrane helix</keyword>
<feature type="transmembrane region" description="Helical" evidence="1">
    <location>
        <begin position="138"/>
        <end position="161"/>
    </location>
</feature>
<keyword evidence="1" id="KW-0812">Transmembrane</keyword>
<comment type="caution">
    <text evidence="2">The sequence shown here is derived from an EMBL/GenBank/DDBJ whole genome shotgun (WGS) entry which is preliminary data.</text>
</comment>
<protein>
    <submittedName>
        <fullName evidence="2">Uncharacterized protein</fullName>
    </submittedName>
</protein>
<organism evidence="2">
    <name type="scientific">marine sediment metagenome</name>
    <dbReference type="NCBI Taxonomy" id="412755"/>
    <lineage>
        <taxon>unclassified sequences</taxon>
        <taxon>metagenomes</taxon>
        <taxon>ecological metagenomes</taxon>
    </lineage>
</organism>
<keyword evidence="1" id="KW-0472">Membrane</keyword>
<dbReference type="AlphaFoldDB" id="X0YRB6"/>
<name>X0YRB6_9ZZZZ</name>
<gene>
    <name evidence="2" type="ORF">S01H1_77430</name>
</gene>
<feature type="transmembrane region" description="Helical" evidence="1">
    <location>
        <begin position="62"/>
        <end position="82"/>
    </location>
</feature>